<sequence>MKIIVPMAGIGSRLRPHTLTTPKPLTVIAGKPIVQRLVEDITSVVNQPIEEIAFIIGTAAKGFPTDTKDKLIAIAESLGAKGSVYVQEEALGTAHAIYCAKKSLNGSCVVAFADTLFKADFTLDANADGAIWVKQVADPSAFGVVKLKDGFITDFVEKPKEFVSDLAIIGIYYFKDGDKLREEIKHLIDNDIRPSGEFQLTEVLESLKQQGAKFIPGKVDAWMDCGKKDPTVDTNKQVLGFEQADGNNLVANDVVLENSEIIQPCFVGKNVVLKNTKIGPFVSIGENSVVENSTIVNSLIQTNVHISNAKLDNAMIGNHAKYNANYTSVSIGDYTELT</sequence>
<dbReference type="OrthoDB" id="9803871at2"/>
<gene>
    <name evidence="2" type="ORF">BA195_02410</name>
</gene>
<dbReference type="InterPro" id="IPR005835">
    <property type="entry name" value="NTP_transferase_dom"/>
</dbReference>
<keyword evidence="2" id="KW-0808">Transferase</keyword>
<evidence type="ECO:0000313" key="3">
    <source>
        <dbReference type="Proteomes" id="UP000093186"/>
    </source>
</evidence>
<comment type="caution">
    <text evidence="2">The sequence shown here is derived from an EMBL/GenBank/DDBJ whole genome shotgun (WGS) entry which is preliminary data.</text>
</comment>
<feature type="domain" description="Nucleotidyl transferase" evidence="1">
    <location>
        <begin position="7"/>
        <end position="238"/>
    </location>
</feature>
<dbReference type="SUPFAM" id="SSF53448">
    <property type="entry name" value="Nucleotide-diphospho-sugar transferases"/>
    <property type="match status" value="1"/>
</dbReference>
<reference evidence="2 3" key="1">
    <citation type="submission" date="2016-06" db="EMBL/GenBank/DDBJ databases">
        <title>Draft Genome Sequence of Tenacibaculum soleae UCD-KL19.</title>
        <authorList>
            <person name="Eisen J.A."/>
            <person name="Coil D.A."/>
            <person name="Lujan K.M."/>
        </authorList>
    </citation>
    <scope>NUCLEOTIDE SEQUENCE [LARGE SCALE GENOMIC DNA]</scope>
    <source>
        <strain evidence="2 3">UCD-KL19</strain>
    </source>
</reference>
<dbReference type="InterPro" id="IPR029044">
    <property type="entry name" value="Nucleotide-diphossugar_trans"/>
</dbReference>
<proteinExistence type="predicted"/>
<dbReference type="InterPro" id="IPR050486">
    <property type="entry name" value="Mannose-1P_guanyltransferase"/>
</dbReference>
<evidence type="ECO:0000259" key="1">
    <source>
        <dbReference type="Pfam" id="PF00483"/>
    </source>
</evidence>
<dbReference type="Pfam" id="PF00483">
    <property type="entry name" value="NTP_transferase"/>
    <property type="match status" value="1"/>
</dbReference>
<evidence type="ECO:0000313" key="2">
    <source>
        <dbReference type="EMBL" id="OCK43574.1"/>
    </source>
</evidence>
<dbReference type="STRING" id="447689.BA195_02410"/>
<organism evidence="2 3">
    <name type="scientific">Tenacibaculum soleae</name>
    <dbReference type="NCBI Taxonomy" id="447689"/>
    <lineage>
        <taxon>Bacteria</taxon>
        <taxon>Pseudomonadati</taxon>
        <taxon>Bacteroidota</taxon>
        <taxon>Flavobacteriia</taxon>
        <taxon>Flavobacteriales</taxon>
        <taxon>Flavobacteriaceae</taxon>
        <taxon>Tenacibaculum</taxon>
    </lineage>
</organism>
<dbReference type="PANTHER" id="PTHR22572">
    <property type="entry name" value="SUGAR-1-PHOSPHATE GUANYL TRANSFERASE"/>
    <property type="match status" value="1"/>
</dbReference>
<name>A0A1B9Y196_9FLAO</name>
<keyword evidence="3" id="KW-1185">Reference proteome</keyword>
<dbReference type="AlphaFoldDB" id="A0A1B9Y196"/>
<accession>A0A1B9Y196</accession>
<dbReference type="Gene3D" id="2.160.10.10">
    <property type="entry name" value="Hexapeptide repeat proteins"/>
    <property type="match status" value="1"/>
</dbReference>
<dbReference type="EMBL" id="MAKX01000001">
    <property type="protein sequence ID" value="OCK43574.1"/>
    <property type="molecule type" value="Genomic_DNA"/>
</dbReference>
<dbReference type="Gene3D" id="3.90.550.10">
    <property type="entry name" value="Spore Coat Polysaccharide Biosynthesis Protein SpsA, Chain A"/>
    <property type="match status" value="1"/>
</dbReference>
<dbReference type="RefSeq" id="WP_068702070.1">
    <property type="nucleotide sequence ID" value="NZ_JAUOSW010000001.1"/>
</dbReference>
<dbReference type="GO" id="GO:0016740">
    <property type="term" value="F:transferase activity"/>
    <property type="evidence" value="ECO:0007669"/>
    <property type="project" value="UniProtKB-KW"/>
</dbReference>
<protein>
    <submittedName>
        <fullName evidence="2">Nucleotidyltransferase</fullName>
    </submittedName>
</protein>
<dbReference type="Proteomes" id="UP000093186">
    <property type="component" value="Unassembled WGS sequence"/>
</dbReference>